<organism evidence="8 9">
    <name type="scientific">Desulfovibrio piger</name>
    <dbReference type="NCBI Taxonomy" id="901"/>
    <lineage>
        <taxon>Bacteria</taxon>
        <taxon>Pseudomonadati</taxon>
        <taxon>Thermodesulfobacteriota</taxon>
        <taxon>Desulfovibrionia</taxon>
        <taxon>Desulfovibrionales</taxon>
        <taxon>Desulfovibrionaceae</taxon>
        <taxon>Desulfovibrio</taxon>
    </lineage>
</organism>
<evidence type="ECO:0000256" key="1">
    <source>
        <dbReference type="ARBA" id="ARBA00022573"/>
    </source>
</evidence>
<dbReference type="SUPFAM" id="SSF111342">
    <property type="entry name" value="CbiD-like"/>
    <property type="match status" value="1"/>
</dbReference>
<dbReference type="KEGG" id="dpg:DESPIGER_0950"/>
<dbReference type="Pfam" id="PF01888">
    <property type="entry name" value="CbiD"/>
    <property type="match status" value="1"/>
</dbReference>
<dbReference type="GO" id="GO:0043780">
    <property type="term" value="F:cobalt-precorrin-5B C1-methyltransferase activity"/>
    <property type="evidence" value="ECO:0007669"/>
    <property type="project" value="RHEA"/>
</dbReference>
<dbReference type="Proteomes" id="UP000186323">
    <property type="component" value="Chromosome I"/>
</dbReference>
<keyword evidence="2 5" id="KW-0489">Methyltransferase</keyword>
<dbReference type="Gene3D" id="3.30.2110.10">
    <property type="entry name" value="CbiD-like"/>
    <property type="match status" value="1"/>
</dbReference>
<keyword evidence="7" id="KW-0732">Signal</keyword>
<keyword evidence="3 5" id="KW-0808">Transferase</keyword>
<dbReference type="UniPathway" id="UPA00148">
    <property type="reaction ID" value="UER00227"/>
</dbReference>
<dbReference type="NCBIfam" id="TIGR00312">
    <property type="entry name" value="cbiD"/>
    <property type="match status" value="1"/>
</dbReference>
<dbReference type="InterPro" id="IPR036074">
    <property type="entry name" value="CbiD_sf"/>
</dbReference>
<comment type="function">
    <text evidence="5">Catalyzes the methylation of C-1 in cobalt-precorrin-5B to form cobalt-precorrin-6A.</text>
</comment>
<feature type="signal peptide" evidence="7">
    <location>
        <begin position="1"/>
        <end position="19"/>
    </location>
</feature>
<dbReference type="InterPro" id="IPR002748">
    <property type="entry name" value="CbiD"/>
</dbReference>
<feature type="chain" id="PRO_5012295196" description="Cobalt-precorrin-5B C(1)-methyltransferase" evidence="7">
    <location>
        <begin position="20"/>
        <end position="414"/>
    </location>
</feature>
<evidence type="ECO:0000313" key="9">
    <source>
        <dbReference type="Proteomes" id="UP000186323"/>
    </source>
</evidence>
<evidence type="ECO:0000256" key="4">
    <source>
        <dbReference type="ARBA" id="ARBA00022691"/>
    </source>
</evidence>
<evidence type="ECO:0000256" key="2">
    <source>
        <dbReference type="ARBA" id="ARBA00022603"/>
    </source>
</evidence>
<evidence type="ECO:0000313" key="8">
    <source>
        <dbReference type="EMBL" id="SFV72813.1"/>
    </source>
</evidence>
<evidence type="ECO:0000256" key="5">
    <source>
        <dbReference type="HAMAP-Rule" id="MF_00787"/>
    </source>
</evidence>
<dbReference type="GO" id="GO:0032259">
    <property type="term" value="P:methylation"/>
    <property type="evidence" value="ECO:0007669"/>
    <property type="project" value="UniProtKB-KW"/>
</dbReference>
<dbReference type="PANTHER" id="PTHR35863:SF1">
    <property type="entry name" value="COBALT-PRECORRIN-5B C(1)-METHYLTRANSFERASE"/>
    <property type="match status" value="1"/>
</dbReference>
<proteinExistence type="inferred from homology"/>
<dbReference type="AlphaFoldDB" id="A0A1K1LDP7"/>
<keyword evidence="4 5" id="KW-0949">S-adenosyl-L-methionine</keyword>
<sequence>MGRTKHSSLRWGYSTGACAAALAVACWQSLRTGTPPAVVPVLFGDGRERLLPLRPPAPGRMAEMVKDGGDDPDCTHGAVLFARLAACAPADARPEDHRLDVGAAVLILRAVEGIGICTRQGLDCPPGKWAVTGGPRRLLAENLARAGLAGGCWLLELGVENGAALARHTLNPRLGVEGGISILGSTGLVRPYSHAAYVETVRLCVRARQRSGGRGMVFCTGGRTQAGARRRLPRWPESAFVCIGDFIADSLGIAARHRMQEVVVACMAGKLCKYAAGFANTHAHQVEQDMALLRRQVRACLPGETALHEALRHSASVREALLSIPEAGRRPVLHGLARAALEHFSRRAPGVASLLLLVFDFDGTFLFEERLLCAPGTMAAPLPPPDDGTDDSPQDMSPDGQAPDIGLRYFIDRP</sequence>
<comment type="similarity">
    <text evidence="5">Belongs to the CbiD family.</text>
</comment>
<gene>
    <name evidence="5" type="primary">cbiD</name>
    <name evidence="8" type="ORF">DESPIGER_0950</name>
</gene>
<keyword evidence="1 5" id="KW-0169">Cobalamin biosynthesis</keyword>
<evidence type="ECO:0000256" key="3">
    <source>
        <dbReference type="ARBA" id="ARBA00022679"/>
    </source>
</evidence>
<protein>
    <recommendedName>
        <fullName evidence="5">Cobalt-precorrin-5B C(1)-methyltransferase</fullName>
        <ecNumber evidence="5">2.1.1.195</ecNumber>
    </recommendedName>
    <alternativeName>
        <fullName evidence="5">Cobalt-precorrin-6A synthase</fullName>
    </alternativeName>
</protein>
<comment type="pathway">
    <text evidence="5">Cofactor biosynthesis; adenosylcobalamin biosynthesis; cob(II)yrinate a,c-diamide from sirohydrochlorin (anaerobic route): step 6/10.</text>
</comment>
<dbReference type="GO" id="GO:0019251">
    <property type="term" value="P:anaerobic cobalamin biosynthetic process"/>
    <property type="evidence" value="ECO:0007669"/>
    <property type="project" value="UniProtKB-UniRule"/>
</dbReference>
<dbReference type="PROSITE" id="PS51257">
    <property type="entry name" value="PROKAR_LIPOPROTEIN"/>
    <property type="match status" value="1"/>
</dbReference>
<comment type="catalytic activity">
    <reaction evidence="5">
        <text>Co-precorrin-5B + S-adenosyl-L-methionine = Co-precorrin-6A + S-adenosyl-L-homocysteine</text>
        <dbReference type="Rhea" id="RHEA:26285"/>
        <dbReference type="ChEBI" id="CHEBI:57856"/>
        <dbReference type="ChEBI" id="CHEBI:59789"/>
        <dbReference type="ChEBI" id="CHEBI:60063"/>
        <dbReference type="ChEBI" id="CHEBI:60064"/>
        <dbReference type="EC" id="2.1.1.195"/>
    </reaction>
</comment>
<name>A0A1K1LDP7_9BACT</name>
<dbReference type="EC" id="2.1.1.195" evidence="5"/>
<dbReference type="PIRSF" id="PIRSF026782">
    <property type="entry name" value="CbiD"/>
    <property type="match status" value="1"/>
</dbReference>
<dbReference type="PANTHER" id="PTHR35863">
    <property type="entry name" value="COBALT-PRECORRIN-5B C(1)-METHYLTRANSFERASE"/>
    <property type="match status" value="1"/>
</dbReference>
<feature type="region of interest" description="Disordered" evidence="6">
    <location>
        <begin position="378"/>
        <end position="414"/>
    </location>
</feature>
<dbReference type="HAMAP" id="MF_00787">
    <property type="entry name" value="CbiD"/>
    <property type="match status" value="1"/>
</dbReference>
<evidence type="ECO:0000256" key="6">
    <source>
        <dbReference type="SAM" id="MobiDB-lite"/>
    </source>
</evidence>
<dbReference type="RefSeq" id="WP_072333744.1">
    <property type="nucleotide sequence ID" value="NZ_CALJDE010000063.1"/>
</dbReference>
<keyword evidence="9" id="KW-1185">Reference proteome</keyword>
<evidence type="ECO:0000256" key="7">
    <source>
        <dbReference type="SAM" id="SignalP"/>
    </source>
</evidence>
<dbReference type="EMBL" id="LT630450">
    <property type="protein sequence ID" value="SFV72813.1"/>
    <property type="molecule type" value="Genomic_DNA"/>
</dbReference>
<reference evidence="9" key="1">
    <citation type="submission" date="2016-10" db="EMBL/GenBank/DDBJ databases">
        <authorList>
            <person name="Wegmann U."/>
        </authorList>
    </citation>
    <scope>NUCLEOTIDE SEQUENCE [LARGE SCALE GENOMIC DNA]</scope>
</reference>
<accession>A0A1K1LDP7</accession>
<dbReference type="OrthoDB" id="6439987at2"/>